<comment type="caution">
    <text evidence="6">The sequence shown here is derived from an EMBL/GenBank/DDBJ whole genome shotgun (WGS) entry which is preliminary data.</text>
</comment>
<dbReference type="EC" id="4.1.3.40" evidence="5"/>
<reference evidence="6 7" key="1">
    <citation type="submission" date="2023-08" db="EMBL/GenBank/DDBJ databases">
        <title>Alcaligenaceae gen. nov., a novel taxon isolated from the sludge of Yixing Pesticide Factory.</title>
        <authorList>
            <person name="Ruan L."/>
        </authorList>
    </citation>
    <scope>NUCLEOTIDE SEQUENCE [LARGE SCALE GENOMIC DNA]</scope>
    <source>
        <strain evidence="6 7">LG-2</strain>
    </source>
</reference>
<feature type="binding site" evidence="5">
    <location>
        <position position="174"/>
    </location>
    <ligand>
        <name>substrate</name>
    </ligand>
</feature>
<keyword evidence="2 5" id="KW-0831">Ubiquinone biosynthesis</keyword>
<dbReference type="Gene3D" id="3.40.1410.10">
    <property type="entry name" value="Chorismate lyase-like"/>
    <property type="match status" value="1"/>
</dbReference>
<gene>
    <name evidence="5" type="primary">ubiC</name>
    <name evidence="6" type="ORF">Q8947_07715</name>
</gene>
<name>A0ABU1D5Z8_9BURK</name>
<evidence type="ECO:0000256" key="1">
    <source>
        <dbReference type="ARBA" id="ARBA00022490"/>
    </source>
</evidence>
<evidence type="ECO:0000256" key="2">
    <source>
        <dbReference type="ARBA" id="ARBA00022688"/>
    </source>
</evidence>
<comment type="caution">
    <text evidence="5">Lacks conserved residue(s) required for the propagation of feature annotation.</text>
</comment>
<evidence type="ECO:0000256" key="4">
    <source>
        <dbReference type="ARBA" id="ARBA00023317"/>
    </source>
</evidence>
<keyword evidence="1 5" id="KW-0963">Cytoplasm</keyword>
<dbReference type="GO" id="GO:0008813">
    <property type="term" value="F:chorismate lyase activity"/>
    <property type="evidence" value="ECO:0007669"/>
    <property type="project" value="UniProtKB-EC"/>
</dbReference>
<dbReference type="PANTHER" id="PTHR38683:SF1">
    <property type="entry name" value="CHORISMATE PYRUVATE-LYASE"/>
    <property type="match status" value="1"/>
</dbReference>
<keyword evidence="3 5" id="KW-0456">Lyase</keyword>
<evidence type="ECO:0000313" key="7">
    <source>
        <dbReference type="Proteomes" id="UP001232156"/>
    </source>
</evidence>
<sequence>MELEPCRHSGWLSAPPPSLTSHQKFWLLRPGALTGGLRQLGSVDLRVMREKVAGLHADEAWMLARPAHSPIWLREICMAIDGIDSVYARSFTPLAASHALWQGMRRLRTRPLADMLYHDPQITRSRFFVCRLHRQHPLYRSMQLQLGPGCPPAQSVLARCSVFWRLNEPLLVAEAFLPAFWRIAGHSRP</sequence>
<dbReference type="InterPro" id="IPR007440">
    <property type="entry name" value="Chorismate--pyruvate_lyase"/>
</dbReference>
<dbReference type="PANTHER" id="PTHR38683">
    <property type="entry name" value="CHORISMATE PYRUVATE-LYASE"/>
    <property type="match status" value="1"/>
</dbReference>
<comment type="function">
    <text evidence="5">Removes the pyruvyl group from chorismate, with concomitant aromatization of the ring, to provide 4-hydroxybenzoate (4HB) for the ubiquinone pathway.</text>
</comment>
<evidence type="ECO:0000313" key="6">
    <source>
        <dbReference type="EMBL" id="MDR4125870.1"/>
    </source>
</evidence>
<keyword evidence="7" id="KW-1185">Reference proteome</keyword>
<keyword evidence="4 5" id="KW-0670">Pyruvate</keyword>
<evidence type="ECO:0000256" key="3">
    <source>
        <dbReference type="ARBA" id="ARBA00023239"/>
    </source>
</evidence>
<evidence type="ECO:0000256" key="5">
    <source>
        <dbReference type="HAMAP-Rule" id="MF_01632"/>
    </source>
</evidence>
<feature type="binding site" evidence="5">
    <location>
        <position position="112"/>
    </location>
    <ligand>
        <name>substrate</name>
    </ligand>
</feature>
<dbReference type="EMBL" id="JAUZQE010000014">
    <property type="protein sequence ID" value="MDR4125870.1"/>
    <property type="molecule type" value="Genomic_DNA"/>
</dbReference>
<proteinExistence type="inferred from homology"/>
<dbReference type="InterPro" id="IPR028978">
    <property type="entry name" value="Chorismate_lyase_/UTRA_dom_sf"/>
</dbReference>
<comment type="subcellular location">
    <subcellularLocation>
        <location evidence="5">Cytoplasm</location>
    </subcellularLocation>
</comment>
<dbReference type="Proteomes" id="UP001232156">
    <property type="component" value="Unassembled WGS sequence"/>
</dbReference>
<accession>A0ABU1D5Z8</accession>
<dbReference type="SUPFAM" id="SSF64288">
    <property type="entry name" value="Chorismate lyase-like"/>
    <property type="match status" value="1"/>
</dbReference>
<comment type="catalytic activity">
    <reaction evidence="5">
        <text>chorismate = 4-hydroxybenzoate + pyruvate</text>
        <dbReference type="Rhea" id="RHEA:16505"/>
        <dbReference type="ChEBI" id="CHEBI:15361"/>
        <dbReference type="ChEBI" id="CHEBI:17879"/>
        <dbReference type="ChEBI" id="CHEBI:29748"/>
        <dbReference type="EC" id="4.1.3.40"/>
    </reaction>
</comment>
<comment type="similarity">
    <text evidence="5">Belongs to the UbiC family.</text>
</comment>
<feature type="binding site" evidence="5">
    <location>
        <position position="74"/>
    </location>
    <ligand>
        <name>substrate</name>
    </ligand>
</feature>
<dbReference type="HAMAP" id="MF_01632">
    <property type="entry name" value="UbiC"/>
    <property type="match status" value="1"/>
</dbReference>
<dbReference type="Pfam" id="PF04345">
    <property type="entry name" value="Chor_lyase"/>
    <property type="match status" value="1"/>
</dbReference>
<protein>
    <recommendedName>
        <fullName evidence="5">Probable chorismate pyruvate-lyase</fullName>
        <shortName evidence="5">CL</shortName>
        <shortName evidence="5">CPL</shortName>
        <ecNumber evidence="5">4.1.3.40</ecNumber>
    </recommendedName>
</protein>
<comment type="pathway">
    <text evidence="5">Cofactor biosynthesis; ubiquinone biosynthesis.</text>
</comment>
<dbReference type="RefSeq" id="WP_165276511.1">
    <property type="nucleotide sequence ID" value="NZ_JAUZQE010000014.1"/>
</dbReference>
<organism evidence="6 7">
    <name type="scientific">Yanghanlia caeni</name>
    <dbReference type="NCBI Taxonomy" id="3064283"/>
    <lineage>
        <taxon>Bacteria</taxon>
        <taxon>Pseudomonadati</taxon>
        <taxon>Pseudomonadota</taxon>
        <taxon>Betaproteobacteria</taxon>
        <taxon>Burkholderiales</taxon>
        <taxon>Alcaligenaceae</taxon>
        <taxon>Yanghanlia</taxon>
    </lineage>
</organism>